<evidence type="ECO:0000256" key="1">
    <source>
        <dbReference type="SAM" id="SignalP"/>
    </source>
</evidence>
<gene>
    <name evidence="2" type="ORF">CFBP8129_01810</name>
</gene>
<reference evidence="2" key="1">
    <citation type="submission" date="2020-07" db="EMBL/GenBank/DDBJ databases">
        <authorList>
            <person name="Pothier F. J."/>
        </authorList>
    </citation>
    <scope>NUCLEOTIDE SEQUENCE</scope>
    <source>
        <strain evidence="2">CFBP 8129</strain>
    </source>
</reference>
<proteinExistence type="predicted"/>
<keyword evidence="1" id="KW-0732">Signal</keyword>
<evidence type="ECO:0000313" key="2">
    <source>
        <dbReference type="EMBL" id="CAD0299492.1"/>
    </source>
</evidence>
<accession>A0A6V7BBK4</accession>
<dbReference type="EMBL" id="LR828253">
    <property type="protein sequence ID" value="CAD0299492.1"/>
    <property type="molecule type" value="Genomic_DNA"/>
</dbReference>
<protein>
    <submittedName>
        <fullName evidence="2">Uncharacterized protein</fullName>
    </submittedName>
</protein>
<sequence length="213" mass="23088">MSRPYQVVRVLLLLVAAYMAAGCHRQPQQTSAPQPDRNSDSRTAVPLARSLEAIHDGEIRLDFDVPATNGESPRSVFIGVRLEGRDSTSVAEAADALRKAKISAKVQLYQIEQGRTAEVELKRSQWVSRNEVEWLTIPADGAVPGLEAADADRESLLEAGLIAQGVAYTELSFASADALPSGHYVLGLALGNDRQLLIDAKAKLLIAYRAKKK</sequence>
<dbReference type="PROSITE" id="PS51257">
    <property type="entry name" value="PROKAR_LIPOPROTEIN"/>
    <property type="match status" value="1"/>
</dbReference>
<dbReference type="AlphaFoldDB" id="A0A6V7BBK4"/>
<dbReference type="EMBL" id="LR828253">
    <property type="protein sequence ID" value="CAD0299497.1"/>
    <property type="molecule type" value="Genomic_DNA"/>
</dbReference>
<feature type="chain" id="PRO_5036192753" evidence="1">
    <location>
        <begin position="21"/>
        <end position="213"/>
    </location>
</feature>
<name>A0A6V7BBK4_9XANT</name>
<organism evidence="2">
    <name type="scientific">Xanthomonas hortorum pv. gardneri</name>
    <dbReference type="NCBI Taxonomy" id="2754056"/>
    <lineage>
        <taxon>Bacteria</taxon>
        <taxon>Pseudomonadati</taxon>
        <taxon>Pseudomonadota</taxon>
        <taxon>Gammaproteobacteria</taxon>
        <taxon>Lysobacterales</taxon>
        <taxon>Lysobacteraceae</taxon>
        <taxon>Xanthomonas</taxon>
    </lineage>
</organism>
<feature type="signal peptide" evidence="1">
    <location>
        <begin position="1"/>
        <end position="20"/>
    </location>
</feature>